<dbReference type="InterPro" id="IPR008964">
    <property type="entry name" value="Invasin/intimin_cell_adhesion"/>
</dbReference>
<keyword evidence="4" id="KW-1185">Reference proteome</keyword>
<dbReference type="Gene3D" id="3.40.33.10">
    <property type="entry name" value="CAP"/>
    <property type="match status" value="1"/>
</dbReference>
<dbReference type="Gene3D" id="2.60.40.1080">
    <property type="match status" value="3"/>
</dbReference>
<evidence type="ECO:0000256" key="1">
    <source>
        <dbReference type="SAM" id="SignalP"/>
    </source>
</evidence>
<accession>A0ABX1XJY1</accession>
<dbReference type="EMBL" id="WHNY01000079">
    <property type="protein sequence ID" value="NOU68793.1"/>
    <property type="molecule type" value="Genomic_DNA"/>
</dbReference>
<feature type="domain" description="SLH" evidence="2">
    <location>
        <begin position="574"/>
        <end position="637"/>
    </location>
</feature>
<dbReference type="Pfam" id="PF00395">
    <property type="entry name" value="SLH"/>
    <property type="match status" value="1"/>
</dbReference>
<dbReference type="SMART" id="SM00635">
    <property type="entry name" value="BID_2"/>
    <property type="match status" value="3"/>
</dbReference>
<sequence length="739" mass="81569">MKKTIVLMLVLFLICTLASVAEARTLAVDFEPNNEKGNKYQYDIPPNVPLPYTVKIVDESLTQKSFNSIFPGTAVSSNPAVATISTDGTLEGHSYGSTVISVTYEGKSHTRTINVIRPSSINFEKDEIELLAGQYTPASITAYYMFNLIDLSTTANFVSSNPGVANVSGGKINALSTGTTTITANFEGRSDTITVTVKPGLSGGVPSKPADQGFHSPDKLNAIQYLNDIRAKMGLKPLIENEYLNNSAQHHSDYLAKQNIDQIYAKGGSLHDEDLNNGGINNRINVFGYKNGYGEVISPTDNENNRGIQSLINAPLHRAIMISPYSQDVGVGLNTSGTLDNMVLNLGFQNLYGVDEGYRNTYTVNYPYDNQKDVPIFWYANETPNPLSIYHKEGAKVGYPISIHTSNMRELTFTSASIRDDKNNDVPYYLADRSTMPQSISADVILIPKEPLKSGTTYTVHFEGVGGGTKVTNDWSFTTQPTQLSHIEFEFKNADIVVGEQKRFKLTAYYTDSTNEDITTKAQYVIDPVSKIELTNGSMVGKLAYDNIVVKATYQNKTSTMSIKVIGPNKPVINKFPVFNDIKDHWASLAIEWGTNEGVIDGYDDGSFKPNNLVSEAEFITMLLRAYKISLQDDLVSTHWADKYYSFAKEYNFATSNKEDARDSFINRTSVAEIISGIDGINKSGNEAIQYLLDKRYSNGKNSATVEGYAGSENLTRAEALQFIKNILENGLSQIKKRY</sequence>
<dbReference type="InterPro" id="IPR035940">
    <property type="entry name" value="CAP_sf"/>
</dbReference>
<name>A0ABX1XJY1_9BACL</name>
<dbReference type="Pfam" id="PF00188">
    <property type="entry name" value="CAP"/>
    <property type="match status" value="1"/>
</dbReference>
<dbReference type="Proteomes" id="UP000653578">
    <property type="component" value="Unassembled WGS sequence"/>
</dbReference>
<dbReference type="PROSITE" id="PS51272">
    <property type="entry name" value="SLH"/>
    <property type="match status" value="1"/>
</dbReference>
<reference evidence="3 4" key="1">
    <citation type="submission" date="2019-10" db="EMBL/GenBank/DDBJ databases">
        <title>Description of Paenibacillus humi sp. nov.</title>
        <authorList>
            <person name="Carlier A."/>
            <person name="Qi S."/>
        </authorList>
    </citation>
    <scope>NUCLEOTIDE SEQUENCE [LARGE SCALE GENOMIC DNA]</scope>
    <source>
        <strain evidence="3 4">LMG 31461</strain>
    </source>
</reference>
<keyword evidence="1" id="KW-0732">Signal</keyword>
<dbReference type="SUPFAM" id="SSF55797">
    <property type="entry name" value="PR-1-like"/>
    <property type="match status" value="1"/>
</dbReference>
<dbReference type="CDD" id="cd05379">
    <property type="entry name" value="CAP_bacterial"/>
    <property type="match status" value="1"/>
</dbReference>
<dbReference type="RefSeq" id="WP_171636445.1">
    <property type="nucleotide sequence ID" value="NZ_WHNY01000079.1"/>
</dbReference>
<evidence type="ECO:0000313" key="4">
    <source>
        <dbReference type="Proteomes" id="UP000653578"/>
    </source>
</evidence>
<proteinExistence type="predicted"/>
<evidence type="ECO:0000313" key="3">
    <source>
        <dbReference type="EMBL" id="NOU68793.1"/>
    </source>
</evidence>
<comment type="caution">
    <text evidence="3">The sequence shown here is derived from an EMBL/GenBank/DDBJ whole genome shotgun (WGS) entry which is preliminary data.</text>
</comment>
<dbReference type="SUPFAM" id="SSF49373">
    <property type="entry name" value="Invasin/intimin cell-adhesion fragments"/>
    <property type="match status" value="2"/>
</dbReference>
<feature type="chain" id="PRO_5046285387" description="SLH domain-containing protein" evidence="1">
    <location>
        <begin position="24"/>
        <end position="739"/>
    </location>
</feature>
<dbReference type="InterPro" id="IPR001119">
    <property type="entry name" value="SLH_dom"/>
</dbReference>
<dbReference type="InterPro" id="IPR014044">
    <property type="entry name" value="CAP_dom"/>
</dbReference>
<dbReference type="InterPro" id="IPR003343">
    <property type="entry name" value="Big_2"/>
</dbReference>
<organism evidence="3 4">
    <name type="scientific">Paenibacillus plantarum</name>
    <dbReference type="NCBI Taxonomy" id="2654975"/>
    <lineage>
        <taxon>Bacteria</taxon>
        <taxon>Bacillati</taxon>
        <taxon>Bacillota</taxon>
        <taxon>Bacilli</taxon>
        <taxon>Bacillales</taxon>
        <taxon>Paenibacillaceae</taxon>
        <taxon>Paenibacillus</taxon>
    </lineage>
</organism>
<feature type="signal peptide" evidence="1">
    <location>
        <begin position="1"/>
        <end position="23"/>
    </location>
</feature>
<protein>
    <recommendedName>
        <fullName evidence="2">SLH domain-containing protein</fullName>
    </recommendedName>
</protein>
<evidence type="ECO:0000259" key="2">
    <source>
        <dbReference type="PROSITE" id="PS51272"/>
    </source>
</evidence>
<gene>
    <name evidence="3" type="ORF">GC096_32745</name>
</gene>